<dbReference type="InterPro" id="IPR050114">
    <property type="entry name" value="UPF0173_UPF0282_UlaG_hydrolase"/>
</dbReference>
<dbReference type="SUPFAM" id="SSF56281">
    <property type="entry name" value="Metallo-hydrolase/oxidoreductase"/>
    <property type="match status" value="1"/>
</dbReference>
<comment type="caution">
    <text evidence="2">The sequence shown here is derived from an EMBL/GenBank/DDBJ whole genome shotgun (WGS) entry which is preliminary data.</text>
</comment>
<dbReference type="InterPro" id="IPR036866">
    <property type="entry name" value="RibonucZ/Hydroxyglut_hydro"/>
</dbReference>
<dbReference type="AlphaFoldDB" id="A0A162NEN9"/>
<evidence type="ECO:0000313" key="3">
    <source>
        <dbReference type="Proteomes" id="UP000076584"/>
    </source>
</evidence>
<dbReference type="EMBL" id="LFIW01000564">
    <property type="protein sequence ID" value="KZL85874.1"/>
    <property type="molecule type" value="Genomic_DNA"/>
</dbReference>
<keyword evidence="3" id="KW-1185">Reference proteome</keyword>
<reference evidence="2 3" key="1">
    <citation type="submission" date="2015-06" db="EMBL/GenBank/DDBJ databases">
        <title>Survival trade-offs in plant roots during colonization by closely related pathogenic and mutualistic fungi.</title>
        <authorList>
            <person name="Hacquard S."/>
            <person name="Kracher B."/>
            <person name="Hiruma K."/>
            <person name="Weinman A."/>
            <person name="Muench P."/>
            <person name="Garrido Oter R."/>
            <person name="Ver Loren van Themaat E."/>
            <person name="Dallerey J.-F."/>
            <person name="Damm U."/>
            <person name="Henrissat B."/>
            <person name="Lespinet O."/>
            <person name="Thon M."/>
            <person name="Kemen E."/>
            <person name="McHardy A.C."/>
            <person name="Schulze-Lefert P."/>
            <person name="O'Connell R.J."/>
        </authorList>
    </citation>
    <scope>NUCLEOTIDE SEQUENCE [LARGE SCALE GENOMIC DNA]</scope>
    <source>
        <strain evidence="2 3">MAFF 238704</strain>
    </source>
</reference>
<dbReference type="Proteomes" id="UP000076584">
    <property type="component" value="Unassembled WGS sequence"/>
</dbReference>
<organism evidence="2 3">
    <name type="scientific">Colletotrichum incanum</name>
    <name type="common">Soybean anthracnose fungus</name>
    <dbReference type="NCBI Taxonomy" id="1573173"/>
    <lineage>
        <taxon>Eukaryota</taxon>
        <taxon>Fungi</taxon>
        <taxon>Dikarya</taxon>
        <taxon>Ascomycota</taxon>
        <taxon>Pezizomycotina</taxon>
        <taxon>Sordariomycetes</taxon>
        <taxon>Hypocreomycetidae</taxon>
        <taxon>Glomerellales</taxon>
        <taxon>Glomerellaceae</taxon>
        <taxon>Colletotrichum</taxon>
        <taxon>Colletotrichum spaethianum species complex</taxon>
    </lineage>
</organism>
<dbReference type="PANTHER" id="PTHR43546:SF9">
    <property type="entry name" value="L-ASCORBATE-6-PHOSPHATE LACTONASE ULAG-RELATED"/>
    <property type="match status" value="1"/>
</dbReference>
<proteinExistence type="predicted"/>
<dbReference type="PANTHER" id="PTHR43546">
    <property type="entry name" value="UPF0173 METAL-DEPENDENT HYDROLASE MJ1163-RELATED"/>
    <property type="match status" value="1"/>
</dbReference>
<protein>
    <submittedName>
        <fullName evidence="2">Zn-dependent hydrolases of the beta-lactamase protein</fullName>
    </submittedName>
</protein>
<dbReference type="Gene3D" id="3.60.15.10">
    <property type="entry name" value="Ribonuclease Z/Hydroxyacylglutathione hydrolase-like"/>
    <property type="match status" value="1"/>
</dbReference>
<keyword evidence="1 2" id="KW-0378">Hydrolase</keyword>
<evidence type="ECO:0000256" key="1">
    <source>
        <dbReference type="ARBA" id="ARBA00022801"/>
    </source>
</evidence>
<evidence type="ECO:0000313" key="2">
    <source>
        <dbReference type="EMBL" id="KZL85874.1"/>
    </source>
</evidence>
<name>A0A162NEN9_COLIC</name>
<dbReference type="GO" id="GO:0016787">
    <property type="term" value="F:hydrolase activity"/>
    <property type="evidence" value="ECO:0007669"/>
    <property type="project" value="UniProtKB-KW"/>
</dbReference>
<gene>
    <name evidence="2" type="ORF">CI238_11159</name>
</gene>
<accession>A0A162NEN9</accession>
<sequence length="166" mass="18584">MSWADAFLMPAEFSLQPMALESLHRAWSSGSAAVGHLPDREVTGFLLSVVEFLRIHGLPNAICISGYTVYLEELAQMREKFRIPVAILNVGAVKVAVTDPPLRITMDGNQAARLFREIGPDVLVPIHYESWLHFTENRAQFKAVFEVEGISHKVCWLKPGVPKKIM</sequence>